<dbReference type="InterPro" id="IPR011234">
    <property type="entry name" value="Fumarylacetoacetase-like_C"/>
</dbReference>
<dbReference type="GO" id="GO:0016787">
    <property type="term" value="F:hydrolase activity"/>
    <property type="evidence" value="ECO:0007669"/>
    <property type="project" value="UniProtKB-KW"/>
</dbReference>
<evidence type="ECO:0000313" key="4">
    <source>
        <dbReference type="EMBL" id="GAA4613115.1"/>
    </source>
</evidence>
<dbReference type="InterPro" id="IPR036663">
    <property type="entry name" value="Fumarylacetoacetase_C_sf"/>
</dbReference>
<organism evidence="4 5">
    <name type="scientific">Actinoallomurus liliacearum</name>
    <dbReference type="NCBI Taxonomy" id="1080073"/>
    <lineage>
        <taxon>Bacteria</taxon>
        <taxon>Bacillati</taxon>
        <taxon>Actinomycetota</taxon>
        <taxon>Actinomycetes</taxon>
        <taxon>Streptosporangiales</taxon>
        <taxon>Thermomonosporaceae</taxon>
        <taxon>Actinoallomurus</taxon>
    </lineage>
</organism>
<accession>A0ABP8TP66</accession>
<sequence>MRFARTGEPGAERPIVSGSDGLWRDLTPLTDTIDMELVNSPERLDLGTLPVVEPGRFGPPLDRVGKIICIGLNYADHARETGATPPEEPIIFLKTADTVVGPHDDVLIPRGSKKTDWEVELAVVIGTTARYLDSVEQARACIAGYAISNDVSEREFQLERGGQWDKGKNCETFNPLGPWILSADEVADPQDLRLRLWVNGELRQNGTTADMIFGVDHLIWYLSQFMVLRPGDIINTGTPAGVAMGSATADYLKAGDVVELEIDGLGRQRQRTRQA</sequence>
<dbReference type="PANTHER" id="PTHR42796">
    <property type="entry name" value="FUMARYLACETOACETATE HYDROLASE DOMAIN-CONTAINING PROTEIN 2A-RELATED"/>
    <property type="match status" value="1"/>
</dbReference>
<gene>
    <name evidence="4" type="ORF">GCM10023195_56610</name>
</gene>
<comment type="similarity">
    <text evidence="1">Belongs to the FAH family.</text>
</comment>
<dbReference type="InterPro" id="IPR051121">
    <property type="entry name" value="FAH"/>
</dbReference>
<keyword evidence="2" id="KW-0479">Metal-binding</keyword>
<dbReference type="RefSeq" id="WP_345360934.1">
    <property type="nucleotide sequence ID" value="NZ_BAABHJ010000022.1"/>
</dbReference>
<evidence type="ECO:0000256" key="2">
    <source>
        <dbReference type="ARBA" id="ARBA00022723"/>
    </source>
</evidence>
<evidence type="ECO:0000259" key="3">
    <source>
        <dbReference type="Pfam" id="PF01557"/>
    </source>
</evidence>
<keyword evidence="4" id="KW-0378">Hydrolase</keyword>
<dbReference type="EMBL" id="BAABHJ010000022">
    <property type="protein sequence ID" value="GAA4613115.1"/>
    <property type="molecule type" value="Genomic_DNA"/>
</dbReference>
<dbReference type="Proteomes" id="UP001500212">
    <property type="component" value="Unassembled WGS sequence"/>
</dbReference>
<comment type="caution">
    <text evidence="4">The sequence shown here is derived from an EMBL/GenBank/DDBJ whole genome shotgun (WGS) entry which is preliminary data.</text>
</comment>
<dbReference type="Pfam" id="PF01557">
    <property type="entry name" value="FAA_hydrolase"/>
    <property type="match status" value="1"/>
</dbReference>
<keyword evidence="5" id="KW-1185">Reference proteome</keyword>
<dbReference type="Gene3D" id="3.90.850.10">
    <property type="entry name" value="Fumarylacetoacetase-like, C-terminal domain"/>
    <property type="match status" value="1"/>
</dbReference>
<dbReference type="PANTHER" id="PTHR42796:SF4">
    <property type="entry name" value="FUMARYLACETOACETATE HYDROLASE DOMAIN-CONTAINING PROTEIN 2A"/>
    <property type="match status" value="1"/>
</dbReference>
<evidence type="ECO:0000256" key="1">
    <source>
        <dbReference type="ARBA" id="ARBA00010211"/>
    </source>
</evidence>
<proteinExistence type="inferred from homology"/>
<name>A0ABP8TP66_9ACTN</name>
<feature type="domain" description="Fumarylacetoacetase-like C-terminal" evidence="3">
    <location>
        <begin position="66"/>
        <end position="271"/>
    </location>
</feature>
<reference evidence="5" key="1">
    <citation type="journal article" date="2019" name="Int. J. Syst. Evol. Microbiol.">
        <title>The Global Catalogue of Microorganisms (GCM) 10K type strain sequencing project: providing services to taxonomists for standard genome sequencing and annotation.</title>
        <authorList>
            <consortium name="The Broad Institute Genomics Platform"/>
            <consortium name="The Broad Institute Genome Sequencing Center for Infectious Disease"/>
            <person name="Wu L."/>
            <person name="Ma J."/>
        </authorList>
    </citation>
    <scope>NUCLEOTIDE SEQUENCE [LARGE SCALE GENOMIC DNA]</scope>
    <source>
        <strain evidence="5">JCM 17938</strain>
    </source>
</reference>
<evidence type="ECO:0000313" key="5">
    <source>
        <dbReference type="Proteomes" id="UP001500212"/>
    </source>
</evidence>
<protein>
    <submittedName>
        <fullName evidence="4">Fumarylacetoacetate hydrolase family protein</fullName>
    </submittedName>
</protein>
<dbReference type="SUPFAM" id="SSF56529">
    <property type="entry name" value="FAH"/>
    <property type="match status" value="1"/>
</dbReference>